<feature type="domain" description="Fibronectin type-III" evidence="7">
    <location>
        <begin position="117"/>
        <end position="211"/>
    </location>
</feature>
<keyword evidence="9" id="KW-1185">Reference proteome</keyword>
<reference evidence="8" key="1">
    <citation type="submission" date="2023-01" db="EMBL/GenBank/DDBJ databases">
        <title>Genome assembly of the deep-sea coral Lophelia pertusa.</title>
        <authorList>
            <person name="Herrera S."/>
            <person name="Cordes E."/>
        </authorList>
    </citation>
    <scope>NUCLEOTIDE SEQUENCE</scope>
    <source>
        <strain evidence="8">USNM1676648</strain>
        <tissue evidence="8">Polyp</tissue>
    </source>
</reference>
<dbReference type="GO" id="GO:0009897">
    <property type="term" value="C:external side of plasma membrane"/>
    <property type="evidence" value="ECO:0007669"/>
    <property type="project" value="TreeGrafter"/>
</dbReference>
<keyword evidence="4" id="KW-0675">Receptor</keyword>
<keyword evidence="1 6" id="KW-0732">Signal</keyword>
<evidence type="ECO:0000256" key="3">
    <source>
        <dbReference type="ARBA" id="ARBA00023157"/>
    </source>
</evidence>
<evidence type="ECO:0000256" key="6">
    <source>
        <dbReference type="SAM" id="SignalP"/>
    </source>
</evidence>
<dbReference type="GO" id="GO:0019955">
    <property type="term" value="F:cytokine binding"/>
    <property type="evidence" value="ECO:0007669"/>
    <property type="project" value="TreeGrafter"/>
</dbReference>
<dbReference type="EMBL" id="MU827315">
    <property type="protein sequence ID" value="KAJ7358733.1"/>
    <property type="molecule type" value="Genomic_DNA"/>
</dbReference>
<dbReference type="OrthoDB" id="152385at2759"/>
<dbReference type="InterPro" id="IPR050379">
    <property type="entry name" value="Type-I_Cytokine_Rcpt"/>
</dbReference>
<dbReference type="GO" id="GO:0043235">
    <property type="term" value="C:receptor complex"/>
    <property type="evidence" value="ECO:0007669"/>
    <property type="project" value="TreeGrafter"/>
</dbReference>
<keyword evidence="3" id="KW-1015">Disulfide bond</keyword>
<dbReference type="PANTHER" id="PTHR23036">
    <property type="entry name" value="CYTOKINE RECEPTOR"/>
    <property type="match status" value="1"/>
</dbReference>
<name>A0A9W9YMH8_9CNID</name>
<protein>
    <recommendedName>
        <fullName evidence="7">Fibronectin type-III domain-containing protein</fullName>
    </recommendedName>
</protein>
<organism evidence="8 9">
    <name type="scientific">Desmophyllum pertusum</name>
    <dbReference type="NCBI Taxonomy" id="174260"/>
    <lineage>
        <taxon>Eukaryota</taxon>
        <taxon>Metazoa</taxon>
        <taxon>Cnidaria</taxon>
        <taxon>Anthozoa</taxon>
        <taxon>Hexacorallia</taxon>
        <taxon>Scleractinia</taxon>
        <taxon>Caryophylliina</taxon>
        <taxon>Caryophylliidae</taxon>
        <taxon>Desmophyllum</taxon>
    </lineage>
</organism>
<evidence type="ECO:0000256" key="1">
    <source>
        <dbReference type="ARBA" id="ARBA00022729"/>
    </source>
</evidence>
<feature type="chain" id="PRO_5040777571" description="Fibronectin type-III domain-containing protein" evidence="6">
    <location>
        <begin position="18"/>
        <end position="325"/>
    </location>
</feature>
<dbReference type="InterPro" id="IPR036116">
    <property type="entry name" value="FN3_sf"/>
</dbReference>
<dbReference type="SMART" id="SM00060">
    <property type="entry name" value="FN3"/>
    <property type="match status" value="3"/>
</dbReference>
<evidence type="ECO:0000256" key="5">
    <source>
        <dbReference type="ARBA" id="ARBA00023180"/>
    </source>
</evidence>
<dbReference type="InterPro" id="IPR013783">
    <property type="entry name" value="Ig-like_fold"/>
</dbReference>
<feature type="domain" description="Fibronectin type-III" evidence="7">
    <location>
        <begin position="23"/>
        <end position="112"/>
    </location>
</feature>
<dbReference type="Proteomes" id="UP001163046">
    <property type="component" value="Unassembled WGS sequence"/>
</dbReference>
<dbReference type="Gene3D" id="2.60.40.10">
    <property type="entry name" value="Immunoglobulins"/>
    <property type="match status" value="3"/>
</dbReference>
<dbReference type="CDD" id="cd00063">
    <property type="entry name" value="FN3"/>
    <property type="match status" value="3"/>
</dbReference>
<proteinExistence type="predicted"/>
<keyword evidence="5" id="KW-0325">Glycoprotein</keyword>
<accession>A0A9W9YMH8</accession>
<feature type="domain" description="Fibronectin type-III" evidence="7">
    <location>
        <begin position="213"/>
        <end position="315"/>
    </location>
</feature>
<dbReference type="PANTHER" id="PTHR23036:SF151">
    <property type="entry name" value="FIBRONECTIN TYPE-III DOMAIN-CONTAINING PROTEIN"/>
    <property type="match status" value="1"/>
</dbReference>
<gene>
    <name evidence="8" type="ORF">OS493_021508</name>
</gene>
<evidence type="ECO:0000313" key="9">
    <source>
        <dbReference type="Proteomes" id="UP001163046"/>
    </source>
</evidence>
<evidence type="ECO:0000256" key="4">
    <source>
        <dbReference type="ARBA" id="ARBA00023170"/>
    </source>
</evidence>
<dbReference type="GO" id="GO:0004896">
    <property type="term" value="F:cytokine receptor activity"/>
    <property type="evidence" value="ECO:0007669"/>
    <property type="project" value="TreeGrafter"/>
</dbReference>
<dbReference type="SUPFAM" id="SSF49265">
    <property type="entry name" value="Fibronectin type III"/>
    <property type="match status" value="2"/>
</dbReference>
<dbReference type="FunFam" id="2.60.40.10:FF:000028">
    <property type="entry name" value="Neuronal cell adhesion molecule"/>
    <property type="match status" value="2"/>
</dbReference>
<dbReference type="Pfam" id="PF00041">
    <property type="entry name" value="fn3"/>
    <property type="match status" value="2"/>
</dbReference>
<dbReference type="InterPro" id="IPR003961">
    <property type="entry name" value="FN3_dom"/>
</dbReference>
<evidence type="ECO:0000313" key="8">
    <source>
        <dbReference type="EMBL" id="KAJ7358733.1"/>
    </source>
</evidence>
<dbReference type="PROSITE" id="PS50853">
    <property type="entry name" value="FN3"/>
    <property type="match status" value="3"/>
</dbReference>
<feature type="signal peptide" evidence="6">
    <location>
        <begin position="1"/>
        <end position="17"/>
    </location>
</feature>
<dbReference type="AlphaFoldDB" id="A0A9W9YMH8"/>
<sequence length="325" mass="36602">MMFCVVFFIGMLWTTQASQDLKPPGYLVGYVTGDRSVKLAWEIRFPSNNTVFELRWKSNDNESSMVVSGTTGTVTVHNLRVYTRYYFRVRKGLVDGTRGGFTRYTRVWTPEGEPTAPPANVTAYNTSAVGIMVFWEQIPKPHRHGHVLGYKVCYKRADKNGSVLYCTAVFALGIELGGLNSYTPYWITVLGYTNKDEGPSSRPLLVWTDEFVPTVAPRVRSLTANSTAIRVAWAPIPQEHVNGILRGYYVIYWKIPRVSHDNHVIQVNQSTLSVVIVGLKKNTTYGVRLTGLTRIRGWIRNGALGRTHRVTTKHGSVASTKRKRV</sequence>
<evidence type="ECO:0000256" key="2">
    <source>
        <dbReference type="ARBA" id="ARBA00022737"/>
    </source>
</evidence>
<evidence type="ECO:0000259" key="7">
    <source>
        <dbReference type="PROSITE" id="PS50853"/>
    </source>
</evidence>
<comment type="caution">
    <text evidence="8">The sequence shown here is derived from an EMBL/GenBank/DDBJ whole genome shotgun (WGS) entry which is preliminary data.</text>
</comment>
<keyword evidence="2" id="KW-0677">Repeat</keyword>